<name>A0A367FTN0_9ACTN</name>
<keyword evidence="2" id="KW-1185">Reference proteome</keyword>
<comment type="caution">
    <text evidence="1">The sequence shown here is derived from an EMBL/GenBank/DDBJ whole genome shotgun (WGS) entry which is preliminary data.</text>
</comment>
<dbReference type="RefSeq" id="WP_114026735.1">
    <property type="nucleotide sequence ID" value="NZ_QOIL01000001.1"/>
</dbReference>
<reference evidence="1 2" key="1">
    <citation type="submission" date="2018-06" db="EMBL/GenBank/DDBJ databases">
        <title>Sphaerisporangium craniellae sp. nov., isolated from a marine sponge in the South China Sea.</title>
        <authorList>
            <person name="Li L."/>
        </authorList>
    </citation>
    <scope>NUCLEOTIDE SEQUENCE [LARGE SCALE GENOMIC DNA]</scope>
    <source>
        <strain evidence="1 2">CCTCC AA 208026</strain>
    </source>
</reference>
<sequence length="216" mass="23434">MRYRELHDELTSGVVSKETPRRALRLLEDVAAGRSPIRAVRHPLGFVCLPVERGGARGVCVHLWSGDLPSADNTTSEVHCHSWDLVSYVLYGQVRNVLVGVTDREAGATHRVLEVVSSGGVDDIHPTRRTVTYTEGAAGVYRTGEVYTLPAGVFHRSVIPEGIDTATIALGDGRPGAADLSLGPLGTRRHRVTRERCDDEETARAARLAADHLART</sequence>
<protein>
    <recommendedName>
        <fullName evidence="3">Cysteine dioxygenase</fullName>
    </recommendedName>
</protein>
<accession>A0A367FTN0</accession>
<organism evidence="1 2">
    <name type="scientific">Sphaerisporangium album</name>
    <dbReference type="NCBI Taxonomy" id="509200"/>
    <lineage>
        <taxon>Bacteria</taxon>
        <taxon>Bacillati</taxon>
        <taxon>Actinomycetota</taxon>
        <taxon>Actinomycetes</taxon>
        <taxon>Streptosporangiales</taxon>
        <taxon>Streptosporangiaceae</taxon>
        <taxon>Sphaerisporangium</taxon>
    </lineage>
</organism>
<evidence type="ECO:0000313" key="2">
    <source>
        <dbReference type="Proteomes" id="UP000253094"/>
    </source>
</evidence>
<dbReference type="Proteomes" id="UP000253094">
    <property type="component" value="Unassembled WGS sequence"/>
</dbReference>
<dbReference type="OrthoDB" id="4557078at2"/>
<dbReference type="InterPro" id="IPR011051">
    <property type="entry name" value="RmlC_Cupin_sf"/>
</dbReference>
<gene>
    <name evidence="1" type="ORF">DQ384_01065</name>
</gene>
<dbReference type="SUPFAM" id="SSF51182">
    <property type="entry name" value="RmlC-like cupins"/>
    <property type="match status" value="1"/>
</dbReference>
<dbReference type="AlphaFoldDB" id="A0A367FTN0"/>
<evidence type="ECO:0000313" key="1">
    <source>
        <dbReference type="EMBL" id="RCG33070.1"/>
    </source>
</evidence>
<dbReference type="EMBL" id="QOIL01000001">
    <property type="protein sequence ID" value="RCG33070.1"/>
    <property type="molecule type" value="Genomic_DNA"/>
</dbReference>
<evidence type="ECO:0008006" key="3">
    <source>
        <dbReference type="Google" id="ProtNLM"/>
    </source>
</evidence>
<proteinExistence type="predicted"/>